<dbReference type="EMBL" id="OZ034815">
    <property type="protein sequence ID" value="CAL1370895.1"/>
    <property type="molecule type" value="Genomic_DNA"/>
</dbReference>
<evidence type="ECO:0000313" key="2">
    <source>
        <dbReference type="EMBL" id="CAL1370895.1"/>
    </source>
</evidence>
<dbReference type="Proteomes" id="UP001497516">
    <property type="component" value="Chromosome 2"/>
</dbReference>
<keyword evidence="3" id="KW-1185">Reference proteome</keyword>
<reference evidence="2 3" key="1">
    <citation type="submission" date="2024-04" db="EMBL/GenBank/DDBJ databases">
        <authorList>
            <person name="Fracassetti M."/>
        </authorList>
    </citation>
    <scope>NUCLEOTIDE SEQUENCE [LARGE SCALE GENOMIC DNA]</scope>
</reference>
<sequence length="93" mass="9815">MNEGGERERRDVGGEVGGDLAVVNAGERQKTQGGRRGFLYGKEGRRNSLGILGLVVVKVGEKVENVGCCEPAEEGVEAGTKAEDERGVAEERG</sequence>
<protein>
    <submittedName>
        <fullName evidence="2">Uncharacterized protein</fullName>
    </submittedName>
</protein>
<proteinExistence type="predicted"/>
<dbReference type="AlphaFoldDB" id="A0AAV2DAI9"/>
<gene>
    <name evidence="2" type="ORF">LTRI10_LOCUS12989</name>
</gene>
<accession>A0AAV2DAI9</accession>
<evidence type="ECO:0000313" key="3">
    <source>
        <dbReference type="Proteomes" id="UP001497516"/>
    </source>
</evidence>
<evidence type="ECO:0000256" key="1">
    <source>
        <dbReference type="SAM" id="MobiDB-lite"/>
    </source>
</evidence>
<feature type="compositionally biased region" description="Basic and acidic residues" evidence="1">
    <location>
        <begin position="80"/>
        <end position="93"/>
    </location>
</feature>
<feature type="region of interest" description="Disordered" evidence="1">
    <location>
        <begin position="72"/>
        <end position="93"/>
    </location>
</feature>
<organism evidence="2 3">
    <name type="scientific">Linum trigynum</name>
    <dbReference type="NCBI Taxonomy" id="586398"/>
    <lineage>
        <taxon>Eukaryota</taxon>
        <taxon>Viridiplantae</taxon>
        <taxon>Streptophyta</taxon>
        <taxon>Embryophyta</taxon>
        <taxon>Tracheophyta</taxon>
        <taxon>Spermatophyta</taxon>
        <taxon>Magnoliopsida</taxon>
        <taxon>eudicotyledons</taxon>
        <taxon>Gunneridae</taxon>
        <taxon>Pentapetalae</taxon>
        <taxon>rosids</taxon>
        <taxon>fabids</taxon>
        <taxon>Malpighiales</taxon>
        <taxon>Linaceae</taxon>
        <taxon>Linum</taxon>
    </lineage>
</organism>
<name>A0AAV2DAI9_9ROSI</name>